<dbReference type="EMBL" id="MTKT01004892">
    <property type="protein sequence ID" value="OWM69361.1"/>
    <property type="molecule type" value="Genomic_DNA"/>
</dbReference>
<organism evidence="2 3">
    <name type="scientific">Punica granatum</name>
    <name type="common">Pomegranate</name>
    <dbReference type="NCBI Taxonomy" id="22663"/>
    <lineage>
        <taxon>Eukaryota</taxon>
        <taxon>Viridiplantae</taxon>
        <taxon>Streptophyta</taxon>
        <taxon>Embryophyta</taxon>
        <taxon>Tracheophyta</taxon>
        <taxon>Spermatophyta</taxon>
        <taxon>Magnoliopsida</taxon>
        <taxon>eudicotyledons</taxon>
        <taxon>Gunneridae</taxon>
        <taxon>Pentapetalae</taxon>
        <taxon>rosids</taxon>
        <taxon>malvids</taxon>
        <taxon>Myrtales</taxon>
        <taxon>Lythraceae</taxon>
        <taxon>Punica</taxon>
    </lineage>
</organism>
<reference evidence="3" key="1">
    <citation type="journal article" date="2017" name="Plant J.">
        <title>The pomegranate (Punica granatum L.) genome and the genomics of punicalagin biosynthesis.</title>
        <authorList>
            <person name="Qin G."/>
            <person name="Xu C."/>
            <person name="Ming R."/>
            <person name="Tang H."/>
            <person name="Guyot R."/>
            <person name="Kramer E.M."/>
            <person name="Hu Y."/>
            <person name="Yi X."/>
            <person name="Qi Y."/>
            <person name="Xu X."/>
            <person name="Gao Z."/>
            <person name="Pan H."/>
            <person name="Jian J."/>
            <person name="Tian Y."/>
            <person name="Yue Z."/>
            <person name="Xu Y."/>
        </authorList>
    </citation>
    <scope>NUCLEOTIDE SEQUENCE [LARGE SCALE GENOMIC DNA]</scope>
    <source>
        <strain evidence="3">cv. Dabenzi</strain>
    </source>
</reference>
<sequence>MRLGRLKLRSSQLGLVWLKLESRNNLGGAEVETTDSRSSLETRKQLNKKKWLNLHLGPSESRTNRRLGSGLGHRIVEDSGRKGSAREEREKEGKKKKKESVGLRANGLGFSLTLACSSPEGRNEAWALPEFGLNPESQNRPDSAIHSPIHFRFWIFRVTPLNQNRRTLFKL</sequence>
<dbReference type="Proteomes" id="UP000197138">
    <property type="component" value="Unassembled WGS sequence"/>
</dbReference>
<evidence type="ECO:0000313" key="2">
    <source>
        <dbReference type="EMBL" id="OWM69361.1"/>
    </source>
</evidence>
<protein>
    <submittedName>
        <fullName evidence="2">Uncharacterized protein</fullName>
    </submittedName>
</protein>
<gene>
    <name evidence="2" type="ORF">CDL15_Pgr006324</name>
</gene>
<evidence type="ECO:0000256" key="1">
    <source>
        <dbReference type="SAM" id="MobiDB-lite"/>
    </source>
</evidence>
<dbReference type="AlphaFoldDB" id="A0A218WAY4"/>
<feature type="region of interest" description="Disordered" evidence="1">
    <location>
        <begin position="57"/>
        <end position="100"/>
    </location>
</feature>
<evidence type="ECO:0000313" key="3">
    <source>
        <dbReference type="Proteomes" id="UP000197138"/>
    </source>
</evidence>
<name>A0A218WAY4_PUNGR</name>
<accession>A0A218WAY4</accession>
<proteinExistence type="predicted"/>
<feature type="compositionally biased region" description="Basic and acidic residues" evidence="1">
    <location>
        <begin position="74"/>
        <end position="93"/>
    </location>
</feature>
<comment type="caution">
    <text evidence="2">The sequence shown here is derived from an EMBL/GenBank/DDBJ whole genome shotgun (WGS) entry which is preliminary data.</text>
</comment>